<dbReference type="AlphaFoldDB" id="A0A0F2LRR7"/>
<comment type="caution">
    <text evidence="3">The sequence shown here is derived from an EMBL/GenBank/DDBJ whole genome shotgun (WGS) entry which is preliminary data.</text>
</comment>
<dbReference type="EMBL" id="JZWS02000002">
    <property type="protein sequence ID" value="MCL7343627.1"/>
    <property type="molecule type" value="Genomic_DNA"/>
</dbReference>
<evidence type="ECO:0000313" key="3">
    <source>
        <dbReference type="EMBL" id="KJR79539.1"/>
    </source>
</evidence>
<feature type="coiled-coil region" evidence="2">
    <location>
        <begin position="350"/>
        <end position="377"/>
    </location>
</feature>
<dbReference type="PANTHER" id="PTHR43794">
    <property type="entry name" value="AMINOHYDROLASE SSNA-RELATED"/>
    <property type="match status" value="1"/>
</dbReference>
<keyword evidence="1" id="KW-0378">Hydrolase</keyword>
<gene>
    <name evidence="4" type="ORF">TQ35_003525</name>
    <name evidence="3" type="ORF">TQ35_01195</name>
</gene>
<evidence type="ECO:0000313" key="4">
    <source>
        <dbReference type="EMBL" id="MCL7343627.1"/>
    </source>
</evidence>
<organism evidence="3">
    <name type="scientific">Candidatus Aramenus sulfurataquae</name>
    <dbReference type="NCBI Taxonomy" id="1326980"/>
    <lineage>
        <taxon>Archaea</taxon>
        <taxon>Thermoproteota</taxon>
        <taxon>Thermoprotei</taxon>
        <taxon>Sulfolobales</taxon>
        <taxon>Sulfolobaceae</taxon>
        <taxon>Candidatus Aramenus</taxon>
    </lineage>
</organism>
<proteinExistence type="predicted"/>
<dbReference type="Gene3D" id="3.20.20.140">
    <property type="entry name" value="Metal-dependent hydrolases"/>
    <property type="match status" value="2"/>
</dbReference>
<dbReference type="InterPro" id="IPR050287">
    <property type="entry name" value="MTA/SAH_deaminase"/>
</dbReference>
<dbReference type="SUPFAM" id="SSF51556">
    <property type="entry name" value="Metallo-dependent hydrolases"/>
    <property type="match status" value="1"/>
</dbReference>
<dbReference type="EMBL" id="JZWS01000004">
    <property type="protein sequence ID" value="KJR79539.1"/>
    <property type="molecule type" value="Genomic_DNA"/>
</dbReference>
<name>A0A0F2LRR7_9CREN</name>
<dbReference type="Gene3D" id="2.30.40.10">
    <property type="entry name" value="Urease, subunit C, domain 1"/>
    <property type="match status" value="2"/>
</dbReference>
<evidence type="ECO:0000256" key="2">
    <source>
        <dbReference type="SAM" id="Coils"/>
    </source>
</evidence>
<dbReference type="SUPFAM" id="SSF51338">
    <property type="entry name" value="Composite domain of metallo-dependent hydrolases"/>
    <property type="match status" value="1"/>
</dbReference>
<keyword evidence="2" id="KW-0175">Coiled coil</keyword>
<reference evidence="4" key="2">
    <citation type="submission" date="2022-05" db="EMBL/GenBank/DDBJ databases">
        <title>Metagenome Sequencing of an Archaeal-Dominated Microbial Community from a Hot Spring at the Los Azufres Geothermal Field, Mexico.</title>
        <authorList>
            <person name="Marin-Paredes R."/>
            <person name="Martinez-Romero E."/>
            <person name="Servin-Garciduenas L.E."/>
        </authorList>
    </citation>
    <scope>NUCLEOTIDE SEQUENCE</scope>
    <source>
        <strain evidence="4">AZ1-454</strain>
    </source>
</reference>
<dbReference type="InterPro" id="IPR011059">
    <property type="entry name" value="Metal-dep_hydrolase_composite"/>
</dbReference>
<dbReference type="InterPro" id="IPR032466">
    <property type="entry name" value="Metal_Hydrolase"/>
</dbReference>
<accession>A0A0F2LRR7</accession>
<evidence type="ECO:0000256" key="1">
    <source>
        <dbReference type="ARBA" id="ARBA00022801"/>
    </source>
</evidence>
<protein>
    <submittedName>
        <fullName evidence="3">Amidohydrolase</fullName>
    </submittedName>
</protein>
<reference evidence="3" key="1">
    <citation type="submission" date="2015-03" db="EMBL/GenBank/DDBJ databases">
        <title>Metagenome Sequencing of an Archaeal-Dominated Microbial Community from a Hot Spring at the Los Azufres Geothermal Field, Mexico.</title>
        <authorList>
            <person name="Servin-Garciduenas L.E."/>
            <person name="Martinez-Romero E."/>
        </authorList>
    </citation>
    <scope>NUCLEOTIDE SEQUENCE [LARGE SCALE GENOMIC DNA]</scope>
    <source>
        <strain evidence="3">AZ1-454</strain>
    </source>
</reference>
<dbReference type="GO" id="GO:0016810">
    <property type="term" value="F:hydrolase activity, acting on carbon-nitrogen (but not peptide) bonds"/>
    <property type="evidence" value="ECO:0007669"/>
    <property type="project" value="InterPro"/>
</dbReference>
<sequence length="377" mass="41942">MRILLKAALAMTDDAPVKNVYIGVNGEMIEVISREQPEDYENAELSIGGNNRIVSPGFVSLQTFLSLYPFRYRIFSGKVNVNDLISVMNDKDFYYFSLLASYHLLKTGVTTVVVADPEPEHSARAVNAVGLNPLLAVSAGCSWAKGDWKKEFKTLYSRWSTSEENKVLLRLCDEGEAEEVFGISREYKVPVLVERSVDLSKFKDIPKNVIALGGASRKDFELVKKTGIQLSFTPTYEVCKFTLGALKPSISLDISPKYDIRSELSYATSRLLLTPEEAFKSATKWGYSQLGINVALKVGSVGDIVVFELTEPPSYPLDLDSPYESLVYSSYTIETSIVKGEVVLDGGVALNVGTKDIEEAQERIEEVDEKYRNMEKN</sequence>
<dbReference type="PANTHER" id="PTHR43794:SF11">
    <property type="entry name" value="AMIDOHYDROLASE-RELATED DOMAIN-CONTAINING PROTEIN"/>
    <property type="match status" value="1"/>
</dbReference>